<sequence>MSESKPVSQEQRESSLRDILGSDRTAMVQAATLLSSDASTTSQLVELLQSERRIETRHAILYALSWHSDLKLWDLMVQMLSDSNEAPLVRGQAAEGLAYMFSKVRTVSREFEVAVNALAAALKDPSPEVRYCAVHALGTTGHPPVKTMLEEMLVDQNRAEGWVGTVGEAASRAIETLELAHGMRIKGEL</sequence>
<protein>
    <submittedName>
        <fullName evidence="1">HEAT repeat-containing PBS lyase</fullName>
    </submittedName>
</protein>
<dbReference type="RefSeq" id="WP_015348780.1">
    <property type="nucleotide sequence ID" value="NC_020126.1"/>
</dbReference>
<gene>
    <name evidence="1" type="ordered locus">MYSTI_03205</name>
</gene>
<dbReference type="HOGENOM" id="CLU_1584721_0_0_7"/>
<proteinExistence type="predicted"/>
<dbReference type="InterPro" id="IPR011989">
    <property type="entry name" value="ARM-like"/>
</dbReference>
<organism evidence="1 2">
    <name type="scientific">Myxococcus stipitatus (strain DSM 14675 / JCM 12634 / Mx s8)</name>
    <dbReference type="NCBI Taxonomy" id="1278073"/>
    <lineage>
        <taxon>Bacteria</taxon>
        <taxon>Pseudomonadati</taxon>
        <taxon>Myxococcota</taxon>
        <taxon>Myxococcia</taxon>
        <taxon>Myxococcales</taxon>
        <taxon>Cystobacterineae</taxon>
        <taxon>Myxococcaceae</taxon>
        <taxon>Myxococcus</taxon>
    </lineage>
</organism>
<dbReference type="Proteomes" id="UP000011131">
    <property type="component" value="Chromosome"/>
</dbReference>
<dbReference type="Gene3D" id="1.25.10.10">
    <property type="entry name" value="Leucine-rich Repeat Variant"/>
    <property type="match status" value="1"/>
</dbReference>
<dbReference type="EMBL" id="CP004025">
    <property type="protein sequence ID" value="AGC44519.1"/>
    <property type="molecule type" value="Genomic_DNA"/>
</dbReference>
<dbReference type="KEGG" id="msd:MYSTI_03205"/>
<name>L7UDJ2_MYXSD</name>
<dbReference type="AlphaFoldDB" id="L7UDJ2"/>
<evidence type="ECO:0000313" key="2">
    <source>
        <dbReference type="Proteomes" id="UP000011131"/>
    </source>
</evidence>
<evidence type="ECO:0000313" key="1">
    <source>
        <dbReference type="EMBL" id="AGC44519.1"/>
    </source>
</evidence>
<dbReference type="SUPFAM" id="SSF48371">
    <property type="entry name" value="ARM repeat"/>
    <property type="match status" value="1"/>
</dbReference>
<dbReference type="Pfam" id="PF13646">
    <property type="entry name" value="HEAT_2"/>
    <property type="match status" value="1"/>
</dbReference>
<accession>L7UDJ2</accession>
<dbReference type="eggNOG" id="COG1413">
    <property type="taxonomic scope" value="Bacteria"/>
</dbReference>
<reference evidence="1 2" key="1">
    <citation type="journal article" date="2013" name="Genome Announc.">
        <title>Complete genome sequence of Myxococcus stipitatus strain DSM 14675, a fruiting myxobacterium.</title>
        <authorList>
            <person name="Huntley S."/>
            <person name="Kneip S."/>
            <person name="Treuner-Lange A."/>
            <person name="Sogaard-Andersen L."/>
        </authorList>
    </citation>
    <scope>NUCLEOTIDE SEQUENCE [LARGE SCALE GENOMIC DNA]</scope>
    <source>
        <strain evidence="2">DSM 14675 / JCM 12634 / Mx s8</strain>
    </source>
</reference>
<dbReference type="OrthoDB" id="5383049at2"/>
<keyword evidence="1" id="KW-0456">Lyase</keyword>
<dbReference type="InterPro" id="IPR016024">
    <property type="entry name" value="ARM-type_fold"/>
</dbReference>
<dbReference type="GO" id="GO:0016829">
    <property type="term" value="F:lyase activity"/>
    <property type="evidence" value="ECO:0007669"/>
    <property type="project" value="UniProtKB-KW"/>
</dbReference>
<dbReference type="STRING" id="1278073.MYSTI_03205"/>
<keyword evidence="2" id="KW-1185">Reference proteome</keyword>